<evidence type="ECO:0000256" key="2">
    <source>
        <dbReference type="SAM" id="Phobius"/>
    </source>
</evidence>
<dbReference type="Proteomes" id="UP000195981">
    <property type="component" value="Unassembled WGS sequence"/>
</dbReference>
<sequence>MSHTPCTLPGPGITAPAAEGDAPAPVPDAGALPGAVERLSDDTGATTAEYAITTLAACGFAAVLVVLLKSGEVRDLLMGIITAALSLGS</sequence>
<dbReference type="Pfam" id="PF14029">
    <property type="entry name" value="DUF4244"/>
    <property type="match status" value="1"/>
</dbReference>
<dbReference type="InterPro" id="IPR025338">
    <property type="entry name" value="DUF4244"/>
</dbReference>
<feature type="transmembrane region" description="Helical" evidence="2">
    <location>
        <begin position="50"/>
        <end position="68"/>
    </location>
</feature>
<evidence type="ECO:0000256" key="1">
    <source>
        <dbReference type="SAM" id="MobiDB-lite"/>
    </source>
</evidence>
<evidence type="ECO:0000313" key="3">
    <source>
        <dbReference type="EMBL" id="SLM87993.1"/>
    </source>
</evidence>
<organism evidence="3 4">
    <name type="scientific">Brachybacterium nesterenkovii</name>
    <dbReference type="NCBI Taxonomy" id="47847"/>
    <lineage>
        <taxon>Bacteria</taxon>
        <taxon>Bacillati</taxon>
        <taxon>Actinomycetota</taxon>
        <taxon>Actinomycetes</taxon>
        <taxon>Micrococcales</taxon>
        <taxon>Dermabacteraceae</taxon>
        <taxon>Brachybacterium</taxon>
    </lineage>
</organism>
<evidence type="ECO:0000313" key="4">
    <source>
        <dbReference type="Proteomes" id="UP000195981"/>
    </source>
</evidence>
<name>A0A1X6WT12_9MICO</name>
<protein>
    <submittedName>
        <fullName evidence="3">Putative membrane protein</fullName>
    </submittedName>
</protein>
<accession>A0A1X6WT12</accession>
<dbReference type="RefSeq" id="WP_087101746.1">
    <property type="nucleotide sequence ID" value="NZ_FWFG01000010.1"/>
</dbReference>
<dbReference type="OrthoDB" id="4808029at2"/>
<keyword evidence="2" id="KW-1133">Transmembrane helix</keyword>
<keyword evidence="2" id="KW-0472">Membrane</keyword>
<proteinExistence type="predicted"/>
<keyword evidence="4" id="KW-1185">Reference proteome</keyword>
<feature type="compositionally biased region" description="Low complexity" evidence="1">
    <location>
        <begin position="15"/>
        <end position="36"/>
    </location>
</feature>
<dbReference type="EMBL" id="FWFG01000010">
    <property type="protein sequence ID" value="SLM87993.1"/>
    <property type="molecule type" value="Genomic_DNA"/>
</dbReference>
<dbReference type="AlphaFoldDB" id="A0A1X6WT12"/>
<reference evidence="3 4" key="1">
    <citation type="submission" date="2017-02" db="EMBL/GenBank/DDBJ databases">
        <authorList>
            <person name="Peterson S.W."/>
        </authorList>
    </citation>
    <scope>NUCLEOTIDE SEQUENCE [LARGE SCALE GENOMIC DNA]</scope>
    <source>
        <strain evidence="3 4">CIP104813</strain>
    </source>
</reference>
<gene>
    <name evidence="3" type="ORF">FM110_00810</name>
</gene>
<feature type="region of interest" description="Disordered" evidence="1">
    <location>
        <begin position="1"/>
        <end position="36"/>
    </location>
</feature>
<keyword evidence="2" id="KW-0812">Transmembrane</keyword>